<evidence type="ECO:0000313" key="6">
    <source>
        <dbReference type="EMBL" id="QOV89405.1"/>
    </source>
</evidence>
<evidence type="ECO:0000256" key="1">
    <source>
        <dbReference type="ARBA" id="ARBA00001275"/>
    </source>
</evidence>
<feature type="modified residue" description="N6-(pyridoxal phosphate)lysine" evidence="4">
    <location>
        <position position="615"/>
    </location>
</feature>
<dbReference type="PIRSF" id="PIRSF000460">
    <property type="entry name" value="Pprylas_GlgP"/>
    <property type="match status" value="1"/>
</dbReference>
<dbReference type="Pfam" id="PF00343">
    <property type="entry name" value="Phosphorylase"/>
    <property type="match status" value="1"/>
</dbReference>
<dbReference type="NCBIfam" id="TIGR02094">
    <property type="entry name" value="more_P_ylases"/>
    <property type="match status" value="1"/>
</dbReference>
<dbReference type="KEGG" id="hbs:IPV69_24925"/>
<comment type="catalytic activity">
    <reaction evidence="1">
        <text>[(1-&gt;4)-alpha-D-glucosyl](n) + phosphate = [(1-&gt;4)-alpha-D-glucosyl](n-1) + alpha-D-glucose 1-phosphate</text>
        <dbReference type="Rhea" id="RHEA:41732"/>
        <dbReference type="Rhea" id="RHEA-COMP:9584"/>
        <dbReference type="Rhea" id="RHEA-COMP:9586"/>
        <dbReference type="ChEBI" id="CHEBI:15444"/>
        <dbReference type="ChEBI" id="CHEBI:43474"/>
        <dbReference type="ChEBI" id="CHEBI:58601"/>
        <dbReference type="EC" id="2.4.1.1"/>
    </reaction>
</comment>
<name>A0A7M2WV90_9BACT</name>
<dbReference type="Gene3D" id="3.40.50.2000">
    <property type="entry name" value="Glycogen Phosphorylase B"/>
    <property type="match status" value="3"/>
</dbReference>
<dbReference type="PANTHER" id="PTHR42655">
    <property type="entry name" value="GLYCOGEN PHOSPHORYLASE"/>
    <property type="match status" value="1"/>
</dbReference>
<keyword evidence="3" id="KW-0021">Allosteric enzyme</keyword>
<dbReference type="GO" id="GO:0005975">
    <property type="term" value="P:carbohydrate metabolic process"/>
    <property type="evidence" value="ECO:0007669"/>
    <property type="project" value="InterPro"/>
</dbReference>
<dbReference type="RefSeq" id="WP_206292443.1">
    <property type="nucleotide sequence ID" value="NZ_CP063458.1"/>
</dbReference>
<keyword evidence="7" id="KW-1185">Reference proteome</keyword>
<dbReference type="InterPro" id="IPR052182">
    <property type="entry name" value="Glycogen/Maltodextrin_Phosph"/>
</dbReference>
<feature type="domain" description="DUF3417" evidence="5">
    <location>
        <begin position="21"/>
        <end position="129"/>
    </location>
</feature>
<dbReference type="SUPFAM" id="SSF53756">
    <property type="entry name" value="UDP-Glycosyltransferase/glycogen phosphorylase"/>
    <property type="match status" value="1"/>
</dbReference>
<proteinExistence type="inferred from homology"/>
<dbReference type="EMBL" id="CP063458">
    <property type="protein sequence ID" value="QOV89405.1"/>
    <property type="molecule type" value="Genomic_DNA"/>
</dbReference>
<keyword evidence="4" id="KW-0663">Pyridoxal phosphate</keyword>
<dbReference type="Pfam" id="PF11897">
    <property type="entry name" value="DUF3417"/>
    <property type="match status" value="1"/>
</dbReference>
<dbReference type="InterPro" id="IPR024517">
    <property type="entry name" value="Glycogen_phosphorylase_DUF3417"/>
</dbReference>
<gene>
    <name evidence="6" type="primary">glgP</name>
    <name evidence="6" type="ORF">IPV69_24925</name>
</gene>
<evidence type="ECO:0000256" key="4">
    <source>
        <dbReference type="PIRSR" id="PIRSR000460-1"/>
    </source>
</evidence>
<reference evidence="6 7" key="1">
    <citation type="submission" date="2020-10" db="EMBL/GenBank/DDBJ databases">
        <title>Wide distribution of Phycisphaera-like planctomycetes from WD2101 soil group in peatlands and genome analysis of the first cultivated representative.</title>
        <authorList>
            <person name="Dedysh S.N."/>
            <person name="Beletsky A.V."/>
            <person name="Ivanova A."/>
            <person name="Kulichevskaya I.S."/>
            <person name="Suzina N.E."/>
            <person name="Philippov D.A."/>
            <person name="Rakitin A.L."/>
            <person name="Mardanov A.V."/>
            <person name="Ravin N.V."/>
        </authorList>
    </citation>
    <scope>NUCLEOTIDE SEQUENCE [LARGE SCALE GENOMIC DNA]</scope>
    <source>
        <strain evidence="6 7">M1803</strain>
    </source>
</reference>
<dbReference type="InterPro" id="IPR011834">
    <property type="entry name" value="Agluc_phsphrylas"/>
</dbReference>
<sequence length="859" mass="97088">MADPIAALVPNIRTFQVFPDVPDPLEPLLEMAKNLWWVWNPDAAELFRRLDHLLWEEVHHNPVKLLGAIEQQRLLHRSTDEGYLAQMRRVYAAFREHVETKGWFAEAHPDKANLKIAYFSAEFGIHESLPIYSGGLGILAGDHLKSASELGMPLIGVGLLYRNGYFQQYLSADGWQQEAYPELDFYNLAIEQCFLPDKSPVRVRVDLPDNAVFCHVWKASVGRISLYLMDTNLPENSPADRDITARLYGSGNELRIKQEIVLGIGGVRALSAMGIAPTVFHMNEGHSAFLALERIRVLLENSAMSFDQARQFVMATNVFTTHTPVPAGIDFFSPEVMLKYFRPMIPQLKLDDEGFLALGREDVGNKKQGFSMALLAIRLADHMNGVSELHGDVSRRMWHNVWPQVPPPEVPIKHVTNGIHVRSWLSSDIAFTLDRYMPEGWLKRPADFSTWDNVSQVPDEEIWRAHERGREKLVAWARQTLKAQLAKRGASYEDLTVAEQVLDPEALTFGFARRFATYKRGTLLFREPERLKKLLEDNKRPIQFVFAGKAHPADHEGKELIKAIVHFARESGARRRIVFIENYDMSVARYLVQGVDVWLNTPRRPYEASGTSGMKAAANGVLNCSILDGWWVEGYSADLGWAIGRGEDYSDPNYQDHVESQALYDLLEKEIIPTFYNRTVNNIPRDWIGRMKNCMRKLAPVFNTNRMVKEYADKFYMPADTRGAALSANGMARAAGLAQTKDLLRGKWPGIRVVGVHTSGNGHFRVGESMQVEAMIDMPGLSPKDVQVQLYCGRINARGEIEDPAPLVMQHTKTVANDRHVYVGKFDCRVSGRQGFAVRILPGESDLASPFEPGLILWN</sequence>
<evidence type="ECO:0000256" key="3">
    <source>
        <dbReference type="ARBA" id="ARBA00022533"/>
    </source>
</evidence>
<dbReference type="GO" id="GO:0030170">
    <property type="term" value="F:pyridoxal phosphate binding"/>
    <property type="evidence" value="ECO:0007669"/>
    <property type="project" value="InterPro"/>
</dbReference>
<evidence type="ECO:0000256" key="2">
    <source>
        <dbReference type="ARBA" id="ARBA00006047"/>
    </source>
</evidence>
<dbReference type="InterPro" id="IPR000811">
    <property type="entry name" value="Glyco_trans_35"/>
</dbReference>
<comment type="similarity">
    <text evidence="2">Belongs to the glycogen phosphorylase family.</text>
</comment>
<evidence type="ECO:0000259" key="5">
    <source>
        <dbReference type="Pfam" id="PF11897"/>
    </source>
</evidence>
<accession>A0A7M2WV90</accession>
<organism evidence="6 7">
    <name type="scientific">Humisphaera borealis</name>
    <dbReference type="NCBI Taxonomy" id="2807512"/>
    <lineage>
        <taxon>Bacteria</taxon>
        <taxon>Pseudomonadati</taxon>
        <taxon>Planctomycetota</taxon>
        <taxon>Phycisphaerae</taxon>
        <taxon>Tepidisphaerales</taxon>
        <taxon>Tepidisphaeraceae</taxon>
        <taxon>Humisphaera</taxon>
    </lineage>
</organism>
<protein>
    <submittedName>
        <fullName evidence="6">Alpha-glucan family phosphorylase</fullName>
    </submittedName>
</protein>
<dbReference type="AlphaFoldDB" id="A0A7M2WV90"/>
<evidence type="ECO:0000313" key="7">
    <source>
        <dbReference type="Proteomes" id="UP000593765"/>
    </source>
</evidence>
<dbReference type="PANTHER" id="PTHR42655:SF1">
    <property type="entry name" value="GLYCOGEN PHOSPHORYLASE"/>
    <property type="match status" value="1"/>
</dbReference>
<dbReference type="Proteomes" id="UP000593765">
    <property type="component" value="Chromosome"/>
</dbReference>
<dbReference type="GO" id="GO:0008184">
    <property type="term" value="F:glycogen phosphorylase activity"/>
    <property type="evidence" value="ECO:0007669"/>
    <property type="project" value="InterPro"/>
</dbReference>